<comment type="caution">
    <text evidence="2">The sequence shown here is derived from an EMBL/GenBank/DDBJ whole genome shotgun (WGS) entry which is preliminary data.</text>
</comment>
<dbReference type="Proteomes" id="UP000639643">
    <property type="component" value="Unassembled WGS sequence"/>
</dbReference>
<dbReference type="PANTHER" id="PTHR40619">
    <property type="entry name" value="FUNGAL STAND N-TERMINAL GOODBYE DOMAIN-CONTAINING PROTEIN"/>
    <property type="match status" value="1"/>
</dbReference>
<keyword evidence="3" id="KW-1185">Reference proteome</keyword>
<reference evidence="2" key="1">
    <citation type="journal article" date="2020" name="Phytopathology">
        <title>Genome Sequence Resources of Colletotrichum truncatum, C. plurivorum, C. musicola, and C. sojae: Four Species Pathogenic to Soybean (Glycine max).</title>
        <authorList>
            <person name="Rogerio F."/>
            <person name="Boufleur T.R."/>
            <person name="Ciampi-Guillardi M."/>
            <person name="Sukno S.A."/>
            <person name="Thon M.R."/>
            <person name="Massola Junior N.S."/>
            <person name="Baroncelli R."/>
        </authorList>
    </citation>
    <scope>NUCLEOTIDE SEQUENCE</scope>
    <source>
        <strain evidence="2">LFN0074</strain>
    </source>
</reference>
<evidence type="ECO:0000313" key="2">
    <source>
        <dbReference type="EMBL" id="KAF6823252.1"/>
    </source>
</evidence>
<proteinExistence type="predicted"/>
<dbReference type="EMBL" id="WIGM01000511">
    <property type="protein sequence ID" value="KAF6823252.1"/>
    <property type="molecule type" value="Genomic_DNA"/>
</dbReference>
<evidence type="ECO:0000256" key="1">
    <source>
        <dbReference type="SAM" id="MobiDB-lite"/>
    </source>
</evidence>
<feature type="region of interest" description="Disordered" evidence="1">
    <location>
        <begin position="665"/>
        <end position="693"/>
    </location>
</feature>
<dbReference type="PANTHER" id="PTHR40619:SF3">
    <property type="entry name" value="FUNGAL STAND N-TERMINAL GOODBYE DOMAIN-CONTAINING PROTEIN"/>
    <property type="match status" value="1"/>
</dbReference>
<evidence type="ECO:0000313" key="3">
    <source>
        <dbReference type="Proteomes" id="UP000639643"/>
    </source>
</evidence>
<dbReference type="AlphaFoldDB" id="A0A8H6K1Z2"/>
<dbReference type="OrthoDB" id="5419927at2759"/>
<gene>
    <name evidence="2" type="ORF">CMUS01_10781</name>
</gene>
<protein>
    <submittedName>
        <fullName evidence="2">Uncharacterized protein</fullName>
    </submittedName>
</protein>
<sequence length="693" mass="77711">MEYQVIYDPHRPSCKPEVSFLNDEGPEIDDAFGGLTVRPDGSLRIPDHYKSGNLIYFSFLHKVDKSPRKLQPTVQSYVQQHEGYALQPNPSERDWEVLFQSVAAAETKADEPECGPFAVFNRMVVKIGERRDEIDPWINLIPDQYGLCVVKSAFAVLLSAASKYADKRQAILDAFVSVRDIIRDASTKGVHFQRDSTVYRHAGDLYESIVDAIHDLLLLAKPRKPRAMKWPGKSHKKDQLNEAPTILKTVSERAEALLTAVDNCRDATIAATGKDARRTLGEVQFIGWKAIEIKDIVTGLRAGQEEQQFLLQKMDYKLLQTQRAFFEMAQNRDEANAKLIQTLYEQRKKDRMTITKLEHYIMQQKTGQYPSIEQPAPTRGSRAVITLSRLFESLSGSSRQPFGHYGASGVSDILETRNSELETVLTTTTKFDQRSQSQAHNLLKQDRFFDWMNQPHPDMLLVDGNIQSTAGDAVSPMSLLCANLGLTMARLEPDAVIAQFYCGMHASPRSGDAWYGPAGMLRSLAAQILASLAARDALDLDFLDHRSFVHRLEAQDIGALCKLLHTLVRQFDAHTSVYCVVDGVSRYDVDLGGAFGMLDEAMQWLQDIVCDDELRPRFKVLMTVPFASSPRLRRLVDEEFYLSLPPLLLGPRGLSDDSVMLSVSRPSTPLIGAGGSDQEQETTTWGGEDYDDD</sequence>
<name>A0A8H6K1Z2_9PEZI</name>
<accession>A0A8H6K1Z2</accession>
<organism evidence="2 3">
    <name type="scientific">Colletotrichum musicola</name>
    <dbReference type="NCBI Taxonomy" id="2175873"/>
    <lineage>
        <taxon>Eukaryota</taxon>
        <taxon>Fungi</taxon>
        <taxon>Dikarya</taxon>
        <taxon>Ascomycota</taxon>
        <taxon>Pezizomycotina</taxon>
        <taxon>Sordariomycetes</taxon>
        <taxon>Hypocreomycetidae</taxon>
        <taxon>Glomerellales</taxon>
        <taxon>Glomerellaceae</taxon>
        <taxon>Colletotrichum</taxon>
        <taxon>Colletotrichum orchidearum species complex</taxon>
    </lineage>
</organism>